<keyword evidence="2" id="KW-1185">Reference proteome</keyword>
<gene>
    <name evidence="1" type="ORF">GCM10011498_08910</name>
</gene>
<dbReference type="PANTHER" id="PTHR36154">
    <property type="entry name" value="DNA-BINDING TRANSCRIPTIONAL ACTIVATOR ALPA"/>
    <property type="match status" value="1"/>
</dbReference>
<dbReference type="Proteomes" id="UP000628017">
    <property type="component" value="Unassembled WGS sequence"/>
</dbReference>
<evidence type="ECO:0000313" key="2">
    <source>
        <dbReference type="Proteomes" id="UP000628017"/>
    </source>
</evidence>
<comment type="caution">
    <text evidence="1">The sequence shown here is derived from an EMBL/GenBank/DDBJ whole genome shotgun (WGS) entry which is preliminary data.</text>
</comment>
<reference evidence="1" key="2">
    <citation type="submission" date="2020-09" db="EMBL/GenBank/DDBJ databases">
        <authorList>
            <person name="Sun Q."/>
            <person name="Zhou Y."/>
        </authorList>
    </citation>
    <scope>NUCLEOTIDE SEQUENCE</scope>
    <source>
        <strain evidence="1">CGMCC 1.15880</strain>
    </source>
</reference>
<reference evidence="1" key="1">
    <citation type="journal article" date="2014" name="Int. J. Syst. Evol. Microbiol.">
        <title>Complete genome sequence of Corynebacterium casei LMG S-19264T (=DSM 44701T), isolated from a smear-ripened cheese.</title>
        <authorList>
            <consortium name="US DOE Joint Genome Institute (JGI-PGF)"/>
            <person name="Walter F."/>
            <person name="Albersmeier A."/>
            <person name="Kalinowski J."/>
            <person name="Ruckert C."/>
        </authorList>
    </citation>
    <scope>NUCLEOTIDE SEQUENCE</scope>
    <source>
        <strain evidence="1">CGMCC 1.15880</strain>
    </source>
</reference>
<dbReference type="InterPro" id="IPR052931">
    <property type="entry name" value="Prophage_regulatory_activator"/>
</dbReference>
<evidence type="ECO:0000313" key="1">
    <source>
        <dbReference type="EMBL" id="GGA10983.1"/>
    </source>
</evidence>
<evidence type="ECO:0008006" key="3">
    <source>
        <dbReference type="Google" id="ProtNLM"/>
    </source>
</evidence>
<dbReference type="InterPro" id="IPR010260">
    <property type="entry name" value="AlpA"/>
</dbReference>
<dbReference type="EMBL" id="BMKA01000001">
    <property type="protein sequence ID" value="GGA10983.1"/>
    <property type="molecule type" value="Genomic_DNA"/>
</dbReference>
<name>A0A916QUK0_9RHOB</name>
<dbReference type="PANTHER" id="PTHR36154:SF1">
    <property type="entry name" value="DNA-BINDING TRANSCRIPTIONAL ACTIVATOR ALPA"/>
    <property type="match status" value="1"/>
</dbReference>
<dbReference type="Pfam" id="PF05930">
    <property type="entry name" value="Phage_AlpA"/>
    <property type="match status" value="1"/>
</dbReference>
<dbReference type="RefSeq" id="WP_188671288.1">
    <property type="nucleotide sequence ID" value="NZ_BMKA01000001.1"/>
</dbReference>
<sequence length="60" mass="7185">MTIDRILRQKEVMHLTGLSRSTIYRRIQSGEFPSQIKLTARLVGWRQSDLQRWLDKREDA</sequence>
<dbReference type="Gene3D" id="1.10.238.160">
    <property type="match status" value="1"/>
</dbReference>
<protein>
    <recommendedName>
        <fullName evidence="3">AlpA family transcriptional regulator</fullName>
    </recommendedName>
</protein>
<dbReference type="InterPro" id="IPR009061">
    <property type="entry name" value="DNA-bd_dom_put_sf"/>
</dbReference>
<dbReference type="AlphaFoldDB" id="A0A916QUK0"/>
<organism evidence="1 2">
    <name type="scientific">Neptunicoccus cionae</name>
    <dbReference type="NCBI Taxonomy" id="2035344"/>
    <lineage>
        <taxon>Bacteria</taxon>
        <taxon>Pseudomonadati</taxon>
        <taxon>Pseudomonadota</taxon>
        <taxon>Alphaproteobacteria</taxon>
        <taxon>Rhodobacterales</taxon>
        <taxon>Paracoccaceae</taxon>
        <taxon>Neptunicoccus</taxon>
    </lineage>
</organism>
<dbReference type="SUPFAM" id="SSF46955">
    <property type="entry name" value="Putative DNA-binding domain"/>
    <property type="match status" value="1"/>
</dbReference>
<accession>A0A916QUK0</accession>
<proteinExistence type="predicted"/>